<keyword evidence="2 5" id="KW-0479">Metal-binding</keyword>
<dbReference type="PROSITE" id="PS51257">
    <property type="entry name" value="PROKAR_LIPOPROTEIN"/>
    <property type="match status" value="1"/>
</dbReference>
<keyword evidence="3" id="KW-0249">Electron transport</keyword>
<evidence type="ECO:0000256" key="5">
    <source>
        <dbReference type="PROSITE-ProRule" id="PRU00433"/>
    </source>
</evidence>
<organism evidence="7 8">
    <name type="scientific">Flavobacterium taihuense</name>
    <dbReference type="NCBI Taxonomy" id="2857508"/>
    <lineage>
        <taxon>Bacteria</taxon>
        <taxon>Pseudomonadati</taxon>
        <taxon>Bacteroidota</taxon>
        <taxon>Flavobacteriia</taxon>
        <taxon>Flavobacteriales</taxon>
        <taxon>Flavobacteriaceae</taxon>
        <taxon>Flavobacterium</taxon>
    </lineage>
</organism>
<evidence type="ECO:0000256" key="4">
    <source>
        <dbReference type="ARBA" id="ARBA00023004"/>
    </source>
</evidence>
<keyword evidence="4 5" id="KW-0408">Iron</keyword>
<name>A0ABS6XVL0_9FLAO</name>
<evidence type="ECO:0000313" key="8">
    <source>
        <dbReference type="Proteomes" id="UP000812031"/>
    </source>
</evidence>
<dbReference type="Proteomes" id="UP000812031">
    <property type="component" value="Unassembled WGS sequence"/>
</dbReference>
<keyword evidence="5" id="KW-0349">Heme</keyword>
<accession>A0ABS6XVL0</accession>
<protein>
    <submittedName>
        <fullName evidence="7">C-type cytochrome</fullName>
    </submittedName>
</protein>
<keyword evidence="1" id="KW-0813">Transport</keyword>
<evidence type="ECO:0000256" key="3">
    <source>
        <dbReference type="ARBA" id="ARBA00022982"/>
    </source>
</evidence>
<dbReference type="PANTHER" id="PTHR37823">
    <property type="entry name" value="CYTOCHROME C-553-LIKE"/>
    <property type="match status" value="1"/>
</dbReference>
<evidence type="ECO:0000259" key="6">
    <source>
        <dbReference type="PROSITE" id="PS51007"/>
    </source>
</evidence>
<evidence type="ECO:0000313" key="7">
    <source>
        <dbReference type="EMBL" id="MBW4360707.1"/>
    </source>
</evidence>
<dbReference type="Pfam" id="PF00034">
    <property type="entry name" value="Cytochrom_C"/>
    <property type="match status" value="1"/>
</dbReference>
<gene>
    <name evidence="7" type="ORF">KZH69_09450</name>
</gene>
<dbReference type="PROSITE" id="PS51007">
    <property type="entry name" value="CYTC"/>
    <property type="match status" value="1"/>
</dbReference>
<feature type="domain" description="Cytochrome c" evidence="6">
    <location>
        <begin position="189"/>
        <end position="271"/>
    </location>
</feature>
<dbReference type="PANTHER" id="PTHR37823:SF1">
    <property type="entry name" value="CYTOCHROME C-553-LIKE"/>
    <property type="match status" value="1"/>
</dbReference>
<evidence type="ECO:0000256" key="1">
    <source>
        <dbReference type="ARBA" id="ARBA00022448"/>
    </source>
</evidence>
<reference evidence="7 8" key="1">
    <citation type="submission" date="2021-07" db="EMBL/GenBank/DDBJ databases">
        <title>Flavobacterium sp. nov. isolated from sediment on the Taihu Lake.</title>
        <authorList>
            <person name="Qu J.-H."/>
        </authorList>
    </citation>
    <scope>NUCLEOTIDE SEQUENCE [LARGE SCALE GENOMIC DNA]</scope>
    <source>
        <strain evidence="7 8">NAS39</strain>
    </source>
</reference>
<sequence>MKTVKINFFVSCLFIFFLISCNKQQEEKTPPIVNQPEMEIDLLALQAKNKLGKDTVVNISNDPVYHKTKKYHAVNALLLLKNEIDLSKVDIKNTLIVFECIDGYKPEMSLQLFLNAKPYLAFKDVDAPKGSNWEKIIKNGNEMNADPFYLVYTSVSPDDQEYKWPYNVIKFRLQSKNKNSEALQPKDDEKAMKGFALFQKQCITCHAINGIGGEMGPELNYPKSVTEYWKETELVNYIVNPASFRHKVKMPTLGITKQESQQIVEYLKYMSDHKKVNSN</sequence>
<dbReference type="InterPro" id="IPR009056">
    <property type="entry name" value="Cyt_c-like_dom"/>
</dbReference>
<evidence type="ECO:0000256" key="2">
    <source>
        <dbReference type="ARBA" id="ARBA00022723"/>
    </source>
</evidence>
<dbReference type="EMBL" id="JAHWYN010000007">
    <property type="protein sequence ID" value="MBW4360707.1"/>
    <property type="molecule type" value="Genomic_DNA"/>
</dbReference>
<dbReference type="RefSeq" id="WP_219317197.1">
    <property type="nucleotide sequence ID" value="NZ_JAHWYN010000007.1"/>
</dbReference>
<keyword evidence="8" id="KW-1185">Reference proteome</keyword>
<proteinExistence type="predicted"/>
<dbReference type="InterPro" id="IPR051811">
    <property type="entry name" value="Cytochrome_c550/c551-like"/>
</dbReference>
<comment type="caution">
    <text evidence="7">The sequence shown here is derived from an EMBL/GenBank/DDBJ whole genome shotgun (WGS) entry which is preliminary data.</text>
</comment>